<evidence type="ECO:0000256" key="4">
    <source>
        <dbReference type="ARBA" id="ARBA00004496"/>
    </source>
</evidence>
<dbReference type="InterPro" id="IPR036397">
    <property type="entry name" value="RNaseH_sf"/>
</dbReference>
<reference evidence="18" key="1">
    <citation type="submission" date="2022-02" db="EMBL/GenBank/DDBJ databases">
        <authorList>
            <person name="Henning P.M."/>
            <person name="McCubbin A.G."/>
            <person name="Shore J.S."/>
        </authorList>
    </citation>
    <scope>NUCLEOTIDE SEQUENCE</scope>
    <source>
        <strain evidence="18">F60SS</strain>
        <tissue evidence="18">Leaves</tissue>
    </source>
</reference>
<keyword evidence="8" id="KW-0963">Cytoplasm</keyword>
<dbReference type="Proteomes" id="UP001141552">
    <property type="component" value="Unassembled WGS sequence"/>
</dbReference>
<evidence type="ECO:0000313" key="18">
    <source>
        <dbReference type="EMBL" id="KAJ4829511.1"/>
    </source>
</evidence>
<keyword evidence="12" id="KW-0269">Exonuclease</keyword>
<evidence type="ECO:0000256" key="8">
    <source>
        <dbReference type="ARBA" id="ARBA00022490"/>
    </source>
</evidence>
<organism evidence="18 19">
    <name type="scientific">Turnera subulata</name>
    <dbReference type="NCBI Taxonomy" id="218843"/>
    <lineage>
        <taxon>Eukaryota</taxon>
        <taxon>Viridiplantae</taxon>
        <taxon>Streptophyta</taxon>
        <taxon>Embryophyta</taxon>
        <taxon>Tracheophyta</taxon>
        <taxon>Spermatophyta</taxon>
        <taxon>Magnoliopsida</taxon>
        <taxon>eudicotyledons</taxon>
        <taxon>Gunneridae</taxon>
        <taxon>Pentapetalae</taxon>
        <taxon>rosids</taxon>
        <taxon>fabids</taxon>
        <taxon>Malpighiales</taxon>
        <taxon>Passifloraceae</taxon>
        <taxon>Turnera</taxon>
    </lineage>
</organism>
<evidence type="ECO:0000256" key="5">
    <source>
        <dbReference type="ARBA" id="ARBA00008372"/>
    </source>
</evidence>
<dbReference type="AlphaFoldDB" id="A0A9Q0FDR5"/>
<name>A0A9Q0FDR5_9ROSI</name>
<comment type="catalytic activity">
    <reaction evidence="1">
        <text>Exonucleolytic cleavage of poly(A) to 5'-AMP.</text>
        <dbReference type="EC" id="3.1.13.4"/>
    </reaction>
</comment>
<evidence type="ECO:0000256" key="17">
    <source>
        <dbReference type="ARBA" id="ARBA00025148"/>
    </source>
</evidence>
<evidence type="ECO:0000256" key="13">
    <source>
        <dbReference type="ARBA" id="ARBA00022884"/>
    </source>
</evidence>
<sequence>MAQVWQHNFIQELSRFDGVMGRGNVIVSIDTEFPGCLHPTPRCATETERYADMKSNVDDTRLIQLGLTLSDGNAFQTWEFNFAFDLDKDRYAEDSVGFLKKNGINFEKLRKEGIKWDDFGQSFAHLLSRHRNRLTWVTFHGLYDLAYLLKLVTGKRLPILRDFAKSLADNVGGTFVDLKFCAMHFKDLMYGQLGLEKLGKLLGVYRVDGAAHHAGSDSLLTASVFWRMSNTCSPDRSGWMRILCSPDHYGSLYGLSISLSLVNSNSSSPPDSIAATPPALCYGHGAYFSVPTVNTTVLVSY</sequence>
<keyword evidence="13" id="KW-0694">RNA-binding</keyword>
<dbReference type="SUPFAM" id="SSF53098">
    <property type="entry name" value="Ribonuclease H-like"/>
    <property type="match status" value="1"/>
</dbReference>
<comment type="subunit">
    <text evidence="6">Component of the CCR4-NOT complex, at least composed of CRR4 and CAF1 proteins.</text>
</comment>
<dbReference type="GO" id="GO:0030014">
    <property type="term" value="C:CCR4-NOT complex"/>
    <property type="evidence" value="ECO:0007669"/>
    <property type="project" value="InterPro"/>
</dbReference>
<dbReference type="PANTHER" id="PTHR10797">
    <property type="entry name" value="CCR4-NOT TRANSCRIPTION COMPLEX SUBUNIT"/>
    <property type="match status" value="1"/>
</dbReference>
<dbReference type="InterPro" id="IPR039637">
    <property type="entry name" value="CNOT7/CNOT8/Pop2"/>
</dbReference>
<keyword evidence="9" id="KW-0540">Nuclease</keyword>
<evidence type="ECO:0000256" key="2">
    <source>
        <dbReference type="ARBA" id="ARBA00001968"/>
    </source>
</evidence>
<keyword evidence="11" id="KW-0378">Hydrolase</keyword>
<comment type="caution">
    <text evidence="18">The sequence shown here is derived from an EMBL/GenBank/DDBJ whole genome shotgun (WGS) entry which is preliminary data.</text>
</comment>
<dbReference type="EMBL" id="JAKUCV010005888">
    <property type="protein sequence ID" value="KAJ4829511.1"/>
    <property type="molecule type" value="Genomic_DNA"/>
</dbReference>
<dbReference type="GO" id="GO:0005737">
    <property type="term" value="C:cytoplasm"/>
    <property type="evidence" value="ECO:0007669"/>
    <property type="project" value="UniProtKB-SubCell"/>
</dbReference>
<dbReference type="InterPro" id="IPR006941">
    <property type="entry name" value="RNase_CAF1"/>
</dbReference>
<dbReference type="GO" id="GO:0003723">
    <property type="term" value="F:RNA binding"/>
    <property type="evidence" value="ECO:0007669"/>
    <property type="project" value="UniProtKB-KW"/>
</dbReference>
<evidence type="ECO:0000256" key="6">
    <source>
        <dbReference type="ARBA" id="ARBA00011757"/>
    </source>
</evidence>
<dbReference type="GO" id="GO:0004535">
    <property type="term" value="F:poly(A)-specific ribonuclease activity"/>
    <property type="evidence" value="ECO:0007669"/>
    <property type="project" value="UniProtKB-EC"/>
</dbReference>
<keyword evidence="15" id="KW-0804">Transcription</keyword>
<comment type="cofactor">
    <cofactor evidence="2">
        <name>a divalent metal cation</name>
        <dbReference type="ChEBI" id="CHEBI:60240"/>
    </cofactor>
</comment>
<dbReference type="Gene3D" id="3.30.420.10">
    <property type="entry name" value="Ribonuclease H-like superfamily/Ribonuclease H"/>
    <property type="match status" value="1"/>
</dbReference>
<evidence type="ECO:0000256" key="3">
    <source>
        <dbReference type="ARBA" id="ARBA00004123"/>
    </source>
</evidence>
<evidence type="ECO:0000256" key="1">
    <source>
        <dbReference type="ARBA" id="ARBA00001663"/>
    </source>
</evidence>
<keyword evidence="10" id="KW-0479">Metal-binding</keyword>
<evidence type="ECO:0000256" key="9">
    <source>
        <dbReference type="ARBA" id="ARBA00022722"/>
    </source>
</evidence>
<dbReference type="Pfam" id="PF04857">
    <property type="entry name" value="CAF1"/>
    <property type="match status" value="1"/>
</dbReference>
<gene>
    <name evidence="18" type="ORF">Tsubulata_026271</name>
</gene>
<evidence type="ECO:0000256" key="7">
    <source>
        <dbReference type="ARBA" id="ARBA00012161"/>
    </source>
</evidence>
<dbReference type="GO" id="GO:0046872">
    <property type="term" value="F:metal ion binding"/>
    <property type="evidence" value="ECO:0007669"/>
    <property type="project" value="UniProtKB-KW"/>
</dbReference>
<dbReference type="OrthoDB" id="696953at2759"/>
<dbReference type="InterPro" id="IPR012337">
    <property type="entry name" value="RNaseH-like_sf"/>
</dbReference>
<evidence type="ECO:0000256" key="14">
    <source>
        <dbReference type="ARBA" id="ARBA00023015"/>
    </source>
</evidence>
<evidence type="ECO:0000256" key="16">
    <source>
        <dbReference type="ARBA" id="ARBA00023242"/>
    </source>
</evidence>
<comment type="function">
    <text evidence="17">Ubiquitous transcription factor required for a diverse set of processes. It is a component of the CCR4 complex involved in the control of gene expression.</text>
</comment>
<keyword evidence="19" id="KW-1185">Reference proteome</keyword>
<evidence type="ECO:0000256" key="15">
    <source>
        <dbReference type="ARBA" id="ARBA00023163"/>
    </source>
</evidence>
<evidence type="ECO:0000256" key="10">
    <source>
        <dbReference type="ARBA" id="ARBA00022723"/>
    </source>
</evidence>
<comment type="subcellular location">
    <subcellularLocation>
        <location evidence="4">Cytoplasm</location>
    </subcellularLocation>
    <subcellularLocation>
        <location evidence="3">Nucleus</location>
    </subcellularLocation>
</comment>
<keyword evidence="16" id="KW-0539">Nucleus</keyword>
<evidence type="ECO:0000256" key="12">
    <source>
        <dbReference type="ARBA" id="ARBA00022839"/>
    </source>
</evidence>
<evidence type="ECO:0000256" key="11">
    <source>
        <dbReference type="ARBA" id="ARBA00022801"/>
    </source>
</evidence>
<dbReference type="EC" id="3.1.13.4" evidence="7"/>
<reference evidence="18" key="2">
    <citation type="journal article" date="2023" name="Plants (Basel)">
        <title>Annotation of the Turnera subulata (Passifloraceae) Draft Genome Reveals the S-Locus Evolved after the Divergence of Turneroideae from Passifloroideae in a Stepwise Manner.</title>
        <authorList>
            <person name="Henning P.M."/>
            <person name="Roalson E.H."/>
            <person name="Mir W."/>
            <person name="McCubbin A.G."/>
            <person name="Shore J.S."/>
        </authorList>
    </citation>
    <scope>NUCLEOTIDE SEQUENCE</scope>
    <source>
        <strain evidence="18">F60SS</strain>
    </source>
</reference>
<dbReference type="GO" id="GO:0005634">
    <property type="term" value="C:nucleus"/>
    <property type="evidence" value="ECO:0007669"/>
    <property type="project" value="UniProtKB-SubCell"/>
</dbReference>
<proteinExistence type="inferred from homology"/>
<protein>
    <recommendedName>
        <fullName evidence="7">poly(A)-specific ribonuclease</fullName>
        <ecNumber evidence="7">3.1.13.4</ecNumber>
    </recommendedName>
</protein>
<keyword evidence="14" id="KW-0805">Transcription regulation</keyword>
<evidence type="ECO:0000313" key="19">
    <source>
        <dbReference type="Proteomes" id="UP001141552"/>
    </source>
</evidence>
<accession>A0A9Q0FDR5</accession>
<comment type="similarity">
    <text evidence="5">Belongs to the CAF1 family.</text>
</comment>